<dbReference type="InterPro" id="IPR014721">
    <property type="entry name" value="Ribsml_uS5_D2-typ_fold_subgr"/>
</dbReference>
<dbReference type="GO" id="GO:0030677">
    <property type="term" value="C:ribonuclease P complex"/>
    <property type="evidence" value="ECO:0007669"/>
    <property type="project" value="TreeGrafter"/>
</dbReference>
<sequence length="68" mass="7897">MVASKKVGNAVARNRAKRLLRSHLINHIDKLNRGRYILVAKPLLLDSNYQQIDKQFFNALRQLKALKQ</sequence>
<keyword evidence="3" id="KW-0540">Nuclease</keyword>
<evidence type="ECO:0000256" key="3">
    <source>
        <dbReference type="ARBA" id="ARBA00022722"/>
    </source>
</evidence>
<evidence type="ECO:0000313" key="7">
    <source>
        <dbReference type="EMBL" id="SFV65909.1"/>
    </source>
</evidence>
<proteinExistence type="predicted"/>
<evidence type="ECO:0000256" key="6">
    <source>
        <dbReference type="ARBA" id="ARBA00022884"/>
    </source>
</evidence>
<dbReference type="GO" id="GO:0000049">
    <property type="term" value="F:tRNA binding"/>
    <property type="evidence" value="ECO:0007669"/>
    <property type="project" value="InterPro"/>
</dbReference>
<dbReference type="EMBL" id="FPHE01000148">
    <property type="protein sequence ID" value="SFV65909.1"/>
    <property type="molecule type" value="Genomic_DNA"/>
</dbReference>
<comment type="function">
    <text evidence="1">RNaseP catalyzes the removal of the 5'-leader sequence from pre-tRNA to produce the mature 5'-terminus. It can also cleave other RNA substrates such as 4.5S RNA. The protein component plays an auxiliary but essential role in vivo by binding to the 5'-leader sequence and broadening the substrate specificity of the ribozyme.</text>
</comment>
<dbReference type="SUPFAM" id="SSF54211">
    <property type="entry name" value="Ribosomal protein S5 domain 2-like"/>
    <property type="match status" value="1"/>
</dbReference>
<gene>
    <name evidence="7" type="ORF">MNB_SV-12-844</name>
</gene>
<dbReference type="Gene3D" id="3.30.230.10">
    <property type="match status" value="1"/>
</dbReference>
<evidence type="ECO:0000256" key="1">
    <source>
        <dbReference type="ARBA" id="ARBA00002663"/>
    </source>
</evidence>
<protein>
    <submittedName>
        <fullName evidence="7">Ribonuclease P protein component</fullName>
        <ecNumber evidence="7">3.1.26.5</ecNumber>
    </submittedName>
</protein>
<evidence type="ECO:0000256" key="4">
    <source>
        <dbReference type="ARBA" id="ARBA00022759"/>
    </source>
</evidence>
<dbReference type="GO" id="GO:0042781">
    <property type="term" value="F:3'-tRNA processing endoribonuclease activity"/>
    <property type="evidence" value="ECO:0007669"/>
    <property type="project" value="TreeGrafter"/>
</dbReference>
<dbReference type="PROSITE" id="PS00648">
    <property type="entry name" value="RIBONUCLEASE_P"/>
    <property type="match status" value="1"/>
</dbReference>
<dbReference type="EC" id="3.1.26.5" evidence="7"/>
<keyword evidence="2" id="KW-0819">tRNA processing</keyword>
<organism evidence="7">
    <name type="scientific">hydrothermal vent metagenome</name>
    <dbReference type="NCBI Taxonomy" id="652676"/>
    <lineage>
        <taxon>unclassified sequences</taxon>
        <taxon>metagenomes</taxon>
        <taxon>ecological metagenomes</taxon>
    </lineage>
</organism>
<dbReference type="Pfam" id="PF00825">
    <property type="entry name" value="Ribonuclease_P"/>
    <property type="match status" value="1"/>
</dbReference>
<reference evidence="7" key="1">
    <citation type="submission" date="2016-10" db="EMBL/GenBank/DDBJ databases">
        <authorList>
            <person name="de Groot N.N."/>
        </authorList>
    </citation>
    <scope>NUCLEOTIDE SEQUENCE</scope>
</reference>
<name>A0A1W1CJG4_9ZZZZ</name>
<dbReference type="InterPro" id="IPR000100">
    <property type="entry name" value="RNase_P"/>
</dbReference>
<dbReference type="PANTHER" id="PTHR33992">
    <property type="entry name" value="RIBONUCLEASE P PROTEIN COMPONENT"/>
    <property type="match status" value="1"/>
</dbReference>
<dbReference type="GO" id="GO:0004526">
    <property type="term" value="F:ribonuclease P activity"/>
    <property type="evidence" value="ECO:0007669"/>
    <property type="project" value="UniProtKB-EC"/>
</dbReference>
<keyword evidence="5 7" id="KW-0378">Hydrolase</keyword>
<dbReference type="InterPro" id="IPR020539">
    <property type="entry name" value="RNase_P_CS"/>
</dbReference>
<accession>A0A1W1CJG4</accession>
<evidence type="ECO:0000256" key="5">
    <source>
        <dbReference type="ARBA" id="ARBA00022801"/>
    </source>
</evidence>
<keyword evidence="4" id="KW-0255">Endonuclease</keyword>
<dbReference type="PANTHER" id="PTHR33992:SF1">
    <property type="entry name" value="RIBONUCLEASE P PROTEIN COMPONENT"/>
    <property type="match status" value="1"/>
</dbReference>
<dbReference type="InterPro" id="IPR020568">
    <property type="entry name" value="Ribosomal_Su5_D2-typ_SF"/>
</dbReference>
<evidence type="ECO:0000256" key="2">
    <source>
        <dbReference type="ARBA" id="ARBA00022694"/>
    </source>
</evidence>
<dbReference type="AlphaFoldDB" id="A0A1W1CJG4"/>
<keyword evidence="6" id="KW-0694">RNA-binding</keyword>
<dbReference type="NCBIfam" id="TIGR00188">
    <property type="entry name" value="rnpA"/>
    <property type="match status" value="1"/>
</dbReference>